<evidence type="ECO:0000313" key="5">
    <source>
        <dbReference type="EMBL" id="KQL57238.1"/>
    </source>
</evidence>
<dbReference type="Pfam" id="PF01551">
    <property type="entry name" value="Peptidase_M23"/>
    <property type="match status" value="1"/>
</dbReference>
<evidence type="ECO:0000259" key="3">
    <source>
        <dbReference type="Pfam" id="PF01551"/>
    </source>
</evidence>
<dbReference type="InterPro" id="IPR016024">
    <property type="entry name" value="ARM-type_fold"/>
</dbReference>
<keyword evidence="2" id="KW-0812">Transmembrane</keyword>
<dbReference type="PANTHER" id="PTHR37813">
    <property type="entry name" value="FELS-2 PROPHAGE PROTEIN"/>
    <property type="match status" value="1"/>
</dbReference>
<gene>
    <name evidence="5" type="ORF">AN965_09825</name>
</gene>
<feature type="transmembrane region" description="Helical" evidence="2">
    <location>
        <begin position="1013"/>
        <end position="1030"/>
    </location>
</feature>
<keyword evidence="2" id="KW-0472">Membrane</keyword>
<organism evidence="5 6">
    <name type="scientific">Alkalicoccobacillus plakortidis</name>
    <dbReference type="NCBI Taxonomy" id="444060"/>
    <lineage>
        <taxon>Bacteria</taxon>
        <taxon>Bacillati</taxon>
        <taxon>Bacillota</taxon>
        <taxon>Bacilli</taxon>
        <taxon>Bacillales</taxon>
        <taxon>Bacillaceae</taxon>
        <taxon>Alkalicoccobacillus</taxon>
    </lineage>
</organism>
<feature type="transmembrane region" description="Helical" evidence="2">
    <location>
        <begin position="1168"/>
        <end position="1195"/>
    </location>
</feature>
<accession>A0A9D5DSK3</accession>
<evidence type="ECO:0000256" key="2">
    <source>
        <dbReference type="SAM" id="Phobius"/>
    </source>
</evidence>
<evidence type="ECO:0000256" key="1">
    <source>
        <dbReference type="SAM" id="MobiDB-lite"/>
    </source>
</evidence>
<evidence type="ECO:0000313" key="6">
    <source>
        <dbReference type="Proteomes" id="UP000051061"/>
    </source>
</evidence>
<feature type="transmembrane region" description="Helical" evidence="2">
    <location>
        <begin position="1064"/>
        <end position="1088"/>
    </location>
</feature>
<dbReference type="EMBL" id="LJJD01000016">
    <property type="protein sequence ID" value="KQL57238.1"/>
    <property type="molecule type" value="Genomic_DNA"/>
</dbReference>
<feature type="transmembrane region" description="Helical" evidence="2">
    <location>
        <begin position="653"/>
        <end position="674"/>
    </location>
</feature>
<name>A0A9D5DSK3_9BACI</name>
<protein>
    <submittedName>
        <fullName evidence="5">Uncharacterized protein</fullName>
    </submittedName>
</protein>
<dbReference type="Gene3D" id="1.20.120.20">
    <property type="entry name" value="Apolipoprotein"/>
    <property type="match status" value="2"/>
</dbReference>
<dbReference type="NCBIfam" id="TIGR02675">
    <property type="entry name" value="tape_meas_nterm"/>
    <property type="match status" value="1"/>
</dbReference>
<sequence length="1930" mass="206930">MATTVREMRMMFTAQAKGIRAAMKKVDSDIKAFAKSTVGADKSMAGTNKSIRTFERQIKRADGTTVKMTGRINRLARGMKNAEGQTLKLGNRMTDVSDSTGRVASGVSNLTRITSRNIPRVVRATDTLKKSIDGTAKSIPAVKKGLDETTRTSGVASREFQRFSTNTTRGIQSISGAALSLNNRLADVGVGTGEMSRQFGNAQRRMTQSMQSFSSNAQSGLRSVSGASLALENRLTNVGIGTGLLSRQFSGMQQQVTQGMGQAVKSTDQATSAVGRFRRGLSNVLGGARKQLTDFNNGLVSVSTNAARTGSTVANVVRNSIITPFREATNVVKGYAAVLGLLSAGSMAGTGMKRLSAIENANVSLEVMMGNAEDASAFLDDVLDFARTTPFAFPDLAETARNLVAFGMDENKVIPTMQAIGDAAAGSGKGAEGLNQIASAFGDMQVSGTLSMDQINRLASAGVPALKILANQTNKSVDEMKKEISSGSMSSVEAIDDLVEGMQNGTDGVAGATASMGGLMERMKDTWVGSVDSMKSSISSNMANLMEPIKPGLQSFMSWFGNSFGNMTNLIMDSFRMMKPAAKPLNDTFQDIGTFLSGDFLKVLKDVGQALKPIASIVGMTLVAAFSALAIALKEVIGPLTSAMADTKLFAPLLAGLITYLVASRVAFVALTVAKKANSAAIAINTALLKANRAYWLAFSKSGKGVRGVLVGMTAGMRALNLTMLKNPYVIIAVLLASLAAIFYTAYQRSETFRAAVDRVFESIKVAASAVGDWLGTAGTAILTFFSDFGKASAEWFKDSFLVGLSNGFESVKGFFRGVGQGFANVFGEGMRDRVSSIFSGFTDSLKAGFSSVGGALSMVAPAIAGFGTRLLGLTGPVGIIIGIIVSLISTFYRLYQTNEGFREGIQSAWNGIRDTISSVMTALKPIFDAFRNAFNDVLSELMPELNKTKDTIQDSFGSLKPVFEELGNSFKSIGDVFSEVVEIVSTTVSTLIPLVIPIIKQLFSTWLEIQQTVIKAIMTIVSLVLPLFLDAVKKIFTQIFSFVLKVIPIISSIIETVGQVIKIIATIIIPTLLSVVQKLFPVILAVVEKVITTVVTVLTVLIKVVLSIIQSVLPALLSIVQKVFPIIRVAILVAAKMIEKALNVVVWVINKVLVPAIEYILKVVQIIFPIIVGVIEGALKIIIGIIDFFVALFTGNWKGLWDSIKTILSGAWTIIRSILKGALDMVLLNVKTSFNAIKAITSTVFNAVWRFIKAVWNTIASFVVNTVKSVFNTFKQGWTNIFNTTKSIFNAVRNFITSLFNNVFNFLRGLVLKIFNTVKQGWINIFNNTKSIFNSVFAFLKNIWQLVFNTIRNAVINIYNRIRTTFNNAKNIISSIFNTVFSFIKGIWKRIYDGISSRVTDIRNGIRDGFNTAKDRVSGILNDMWTNIKNKFTDMVNLAKGLPKRIGDGIGSMASKVMDGIKKVSNNMLDGLSIGVNGVIRGVNWVLDKIGVSTRLPEWKPNYASASGGGNRGRQLNNSEIPQYAKGTGGHPGGLAMVGDGGMEELIQFPNGRLAMSPDSDTLVNMPRGTAVMSGPDTKSFLGSLPHYNNGVGKFVSGAIDWTKDMGGRAVGAVKNGVGALKDKAMDVWDWMAGGAKNLMNKVLDTMGVVAPSFPGGMGEMSKGAFGYAKNKVIDYVKGLLPDFSAGGGGNGPGWPSPFRKSSSFNPARRHPITGRIQPHNGDDWAAPSGTPMPSQSAGRVTKSGWGTGYGNVIYVQSGGGLEYRYAHNSRNLVSVGDIVRPGQTIGLVGSTGDSTGPHVHYEVRRNGRPLNPSGFADGGIVDMAQLAWIAEGGWAESVISHDPAKRVRQKAIWKETGDNLGFTDNDSKVVSLLQQLNQLVGQGFEGMPDELVLNVDSRSLARSIVKPINQLQADMAMNKSIMKGGGRR</sequence>
<feature type="transmembrane region" description="Helical" evidence="2">
    <location>
        <begin position="614"/>
        <end position="633"/>
    </location>
</feature>
<comment type="caution">
    <text evidence="5">The sequence shown here is derived from an EMBL/GenBank/DDBJ whole genome shotgun (WGS) entry which is preliminary data.</text>
</comment>
<feature type="region of interest" description="Disordered" evidence="1">
    <location>
        <begin position="1690"/>
        <end position="1743"/>
    </location>
</feature>
<feature type="region of interest" description="Disordered" evidence="1">
    <location>
        <begin position="1502"/>
        <end position="1531"/>
    </location>
</feature>
<dbReference type="CDD" id="cd12797">
    <property type="entry name" value="M23_peptidase"/>
    <property type="match status" value="1"/>
</dbReference>
<keyword evidence="2" id="KW-1133">Transmembrane helix</keyword>
<dbReference type="PANTHER" id="PTHR37813:SF1">
    <property type="entry name" value="FELS-2 PROPHAGE PROTEIN"/>
    <property type="match status" value="1"/>
</dbReference>
<keyword evidence="6" id="KW-1185">Reference proteome</keyword>
<feature type="transmembrane region" description="Helical" evidence="2">
    <location>
        <begin position="1094"/>
        <end position="1121"/>
    </location>
</feature>
<dbReference type="InterPro" id="IPR013491">
    <property type="entry name" value="Tape_meas_N"/>
</dbReference>
<feature type="domain" description="M23ase beta-sheet core" evidence="3">
    <location>
        <begin position="1720"/>
        <end position="1814"/>
    </location>
</feature>
<feature type="transmembrane region" description="Helical" evidence="2">
    <location>
        <begin position="1036"/>
        <end position="1055"/>
    </location>
</feature>
<dbReference type="Proteomes" id="UP000051061">
    <property type="component" value="Unassembled WGS sequence"/>
</dbReference>
<feature type="domain" description="Tape measure protein N-terminal" evidence="4">
    <location>
        <begin position="353"/>
        <end position="534"/>
    </location>
</feature>
<feature type="transmembrane region" description="Helical" evidence="2">
    <location>
        <begin position="848"/>
        <end position="868"/>
    </location>
</feature>
<dbReference type="InterPro" id="IPR016047">
    <property type="entry name" value="M23ase_b-sheet_dom"/>
</dbReference>
<dbReference type="Gene3D" id="2.70.70.10">
    <property type="entry name" value="Glucose Permease (Domain IIA)"/>
    <property type="match status" value="1"/>
</dbReference>
<dbReference type="SUPFAM" id="SSF51261">
    <property type="entry name" value="Duplicated hybrid motif"/>
    <property type="match status" value="1"/>
</dbReference>
<dbReference type="InterPro" id="IPR011055">
    <property type="entry name" value="Dup_hybrid_motif"/>
</dbReference>
<evidence type="ECO:0000259" key="4">
    <source>
        <dbReference type="Pfam" id="PF20155"/>
    </source>
</evidence>
<proteinExistence type="predicted"/>
<dbReference type="SUPFAM" id="SSF48371">
    <property type="entry name" value="ARM repeat"/>
    <property type="match status" value="1"/>
</dbReference>
<feature type="transmembrane region" description="Helical" evidence="2">
    <location>
        <begin position="874"/>
        <end position="896"/>
    </location>
</feature>
<reference evidence="5 6" key="1">
    <citation type="submission" date="2015-09" db="EMBL/GenBank/DDBJ databases">
        <title>Genome sequencing project for genomic taxonomy and phylogenomics of Bacillus-like bacteria.</title>
        <authorList>
            <person name="Liu B."/>
            <person name="Wang J."/>
            <person name="Zhu Y."/>
            <person name="Liu G."/>
            <person name="Chen Q."/>
            <person name="Chen Z."/>
            <person name="Lan J."/>
            <person name="Che J."/>
            <person name="Ge C."/>
            <person name="Shi H."/>
            <person name="Pan Z."/>
            <person name="Liu X."/>
        </authorList>
    </citation>
    <scope>NUCLEOTIDE SEQUENCE [LARGE SCALE GENOMIC DNA]</scope>
    <source>
        <strain evidence="5 6">DSM 19153</strain>
    </source>
</reference>
<dbReference type="Pfam" id="PF20155">
    <property type="entry name" value="TMP_3"/>
    <property type="match status" value="1"/>
</dbReference>
<feature type="transmembrane region" description="Helical" evidence="2">
    <location>
        <begin position="729"/>
        <end position="747"/>
    </location>
</feature>